<keyword evidence="11 15" id="KW-1133">Transmembrane helix</keyword>
<keyword evidence="5 15" id="KW-0812">Transmembrane</keyword>
<dbReference type="InterPro" id="IPR003960">
    <property type="entry name" value="ATPase_AAA_CS"/>
</dbReference>
<dbReference type="InterPro" id="IPR041569">
    <property type="entry name" value="AAA_lid_3"/>
</dbReference>
<keyword evidence="10 15" id="KW-0067">ATP-binding</keyword>
<dbReference type="InterPro" id="IPR000642">
    <property type="entry name" value="Peptidase_M41"/>
</dbReference>
<dbReference type="SMART" id="SM00382">
    <property type="entry name" value="AAA"/>
    <property type="match status" value="1"/>
</dbReference>
<evidence type="ECO:0000256" key="8">
    <source>
        <dbReference type="ARBA" id="ARBA00022801"/>
    </source>
</evidence>
<feature type="binding site" evidence="15">
    <location>
        <begin position="194"/>
        <end position="201"/>
    </location>
    <ligand>
        <name>ATP</name>
        <dbReference type="ChEBI" id="CHEBI:30616"/>
    </ligand>
</feature>
<comment type="function">
    <text evidence="15">Acts as a processive, ATP-dependent zinc metallopeptidase for both cytoplasmic and membrane proteins. Plays a role in the quality control of integral membrane proteins.</text>
</comment>
<dbReference type="InterPro" id="IPR003959">
    <property type="entry name" value="ATPase_AAA_core"/>
</dbReference>
<evidence type="ECO:0000256" key="4">
    <source>
        <dbReference type="ARBA" id="ARBA00022670"/>
    </source>
</evidence>
<keyword evidence="8 15" id="KW-0378">Hydrolase</keyword>
<comment type="similarity">
    <text evidence="14 15">In the central section; belongs to the AAA ATPase family.</text>
</comment>
<dbReference type="HAMAP" id="MF_01458">
    <property type="entry name" value="FtsH"/>
    <property type="match status" value="1"/>
</dbReference>
<comment type="similarity">
    <text evidence="16">Belongs to the AAA ATPase family.</text>
</comment>
<keyword evidence="9 15" id="KW-0862">Zinc</keyword>
<evidence type="ECO:0000256" key="16">
    <source>
        <dbReference type="RuleBase" id="RU003651"/>
    </source>
</evidence>
<keyword evidence="7 15" id="KW-0547">Nucleotide-binding</keyword>
<dbReference type="InterPro" id="IPR003593">
    <property type="entry name" value="AAA+_ATPase"/>
</dbReference>
<dbReference type="PANTHER" id="PTHR23076:SF97">
    <property type="entry name" value="ATP-DEPENDENT ZINC METALLOPROTEASE YME1L1"/>
    <property type="match status" value="1"/>
</dbReference>
<dbReference type="GO" id="GO:0005524">
    <property type="term" value="F:ATP binding"/>
    <property type="evidence" value="ECO:0007669"/>
    <property type="project" value="UniProtKB-UniRule"/>
</dbReference>
<comment type="subunit">
    <text evidence="15">Homohexamer.</text>
</comment>
<dbReference type="GO" id="GO:0008270">
    <property type="term" value="F:zinc ion binding"/>
    <property type="evidence" value="ECO:0007669"/>
    <property type="project" value="UniProtKB-UniRule"/>
</dbReference>
<evidence type="ECO:0000256" key="2">
    <source>
        <dbReference type="ARBA" id="ARBA00010044"/>
    </source>
</evidence>
<dbReference type="GO" id="GO:0004176">
    <property type="term" value="F:ATP-dependent peptidase activity"/>
    <property type="evidence" value="ECO:0007669"/>
    <property type="project" value="InterPro"/>
</dbReference>
<dbReference type="Pfam" id="PF00004">
    <property type="entry name" value="AAA"/>
    <property type="match status" value="1"/>
</dbReference>
<dbReference type="GO" id="GO:0030163">
    <property type="term" value="P:protein catabolic process"/>
    <property type="evidence" value="ECO:0007669"/>
    <property type="project" value="UniProtKB-UniRule"/>
</dbReference>
<dbReference type="GO" id="GO:0006508">
    <property type="term" value="P:proteolysis"/>
    <property type="evidence" value="ECO:0007669"/>
    <property type="project" value="UniProtKB-KW"/>
</dbReference>
<comment type="similarity">
    <text evidence="2 15">In the C-terminal section; belongs to the peptidase M41 family.</text>
</comment>
<keyword evidence="20" id="KW-1185">Reference proteome</keyword>
<accession>A0A6B3RRS4</accession>
<dbReference type="Proteomes" id="UP000481421">
    <property type="component" value="Unassembled WGS sequence"/>
</dbReference>
<evidence type="ECO:0000256" key="5">
    <source>
        <dbReference type="ARBA" id="ARBA00022692"/>
    </source>
</evidence>
<dbReference type="Gene3D" id="3.30.720.210">
    <property type="match status" value="1"/>
</dbReference>
<keyword evidence="3 15" id="KW-1003">Cell membrane</keyword>
<dbReference type="PRINTS" id="PR00830">
    <property type="entry name" value="ENDOLAPTASE"/>
</dbReference>
<dbReference type="Pfam" id="PF17862">
    <property type="entry name" value="AAA_lid_3"/>
    <property type="match status" value="1"/>
</dbReference>
<feature type="binding site" evidence="15">
    <location>
        <position position="420"/>
    </location>
    <ligand>
        <name>Zn(2+)</name>
        <dbReference type="ChEBI" id="CHEBI:29105"/>
        <note>catalytic</note>
    </ligand>
</feature>
<comment type="cofactor">
    <cofactor evidence="15">
        <name>Zn(2+)</name>
        <dbReference type="ChEBI" id="CHEBI:29105"/>
    </cofactor>
    <text evidence="15">Binds 1 zinc ion per subunit.</text>
</comment>
<keyword evidence="12 15" id="KW-0482">Metalloprotease</keyword>
<feature type="binding site" evidence="15">
    <location>
        <position position="494"/>
    </location>
    <ligand>
        <name>Zn(2+)</name>
        <dbReference type="ChEBI" id="CHEBI:29105"/>
        <note>catalytic</note>
    </ligand>
</feature>
<dbReference type="GO" id="GO:0005886">
    <property type="term" value="C:plasma membrane"/>
    <property type="evidence" value="ECO:0007669"/>
    <property type="project" value="UniProtKB-SubCell"/>
</dbReference>
<dbReference type="CDD" id="cd19501">
    <property type="entry name" value="RecA-like_FtsH"/>
    <property type="match status" value="1"/>
</dbReference>
<dbReference type="InterPro" id="IPR037219">
    <property type="entry name" value="Peptidase_M41-like"/>
</dbReference>
<reference evidence="19 20" key="1">
    <citation type="submission" date="2020-02" db="EMBL/GenBank/DDBJ databases">
        <title>Rhodobacter algicola sp. nov., isolated from microalga culture.</title>
        <authorList>
            <person name="Park C.-Y."/>
        </authorList>
    </citation>
    <scope>NUCLEOTIDE SEQUENCE [LARGE SCALE GENOMIC DNA]</scope>
    <source>
        <strain evidence="19 20">ETT8</strain>
    </source>
</reference>
<evidence type="ECO:0000256" key="14">
    <source>
        <dbReference type="ARBA" id="ARBA00061570"/>
    </source>
</evidence>
<evidence type="ECO:0000256" key="15">
    <source>
        <dbReference type="HAMAP-Rule" id="MF_01458"/>
    </source>
</evidence>
<dbReference type="AlphaFoldDB" id="A0A6B3RRS4"/>
<evidence type="ECO:0000256" key="12">
    <source>
        <dbReference type="ARBA" id="ARBA00023049"/>
    </source>
</evidence>
<dbReference type="Pfam" id="PF01434">
    <property type="entry name" value="Peptidase_M41"/>
    <property type="match status" value="1"/>
</dbReference>
<feature type="transmembrane region" description="Helical" evidence="15">
    <location>
        <begin position="7"/>
        <end position="24"/>
    </location>
</feature>
<dbReference type="GO" id="GO:0004222">
    <property type="term" value="F:metalloendopeptidase activity"/>
    <property type="evidence" value="ECO:0007669"/>
    <property type="project" value="InterPro"/>
</dbReference>
<dbReference type="SUPFAM" id="SSF52540">
    <property type="entry name" value="P-loop containing nucleoside triphosphate hydrolases"/>
    <property type="match status" value="1"/>
</dbReference>
<dbReference type="NCBIfam" id="TIGR01241">
    <property type="entry name" value="FtsH_fam"/>
    <property type="match status" value="1"/>
</dbReference>
<dbReference type="SUPFAM" id="SSF140990">
    <property type="entry name" value="FtsH protease domain-like"/>
    <property type="match status" value="1"/>
</dbReference>
<dbReference type="InterPro" id="IPR027417">
    <property type="entry name" value="P-loop_NTPase"/>
</dbReference>
<sequence length="635" mass="68645">MGNARNIAFWVVLFFLILALFNLFSGNQTTTSSRQISYSDFVQRVDSGEVTSVVIDGERLQVRGRDGNTYGAIVPQGTDVTDRLVAAGVEVRAEAQQQSGFVSILMTFLPFLLLIGVWIFFMNRMQGGGKGGAMGFGKSRAKLLTEKHGRVTFDDVAGIDEAKEELEEIVEFLRNPQKFSRLGGKIPKGALLVGPPGTGKTLLARAIAGEAGVPFFTISGSDFVEMFVGVGASRVRDMFEQAKKNAPCIVFIDEIDAVGRARGVGIGGGNDEREQTLNQLLVEMDGFEANEGVIIVAATNRKDVLDPALLRPGRFDRQIHVPNPDIKGREKILGVHARKVPLGPDVDLRTIARGTPGFSGADLMNLVNEAALMAARVGRRFVAMDDFENAKDKVMMGAERRSMVLTQDQKEMTAYHEAGHAIVGMALPKCDPVYKATIIPRGGALGMVMSLPEMDRLNWHRDQCEQRIAMTMAGKAAEIIKWGPDAVSNGPSGDIQQASALARAMVLRWGMSDVVGNVDYAEAAEGYQGNTGGFSVSAETKRLIEQEVKRLIDEGYETARRILLERSEEFERLAQGLLEYETLTGDEIKKVVAGEKLGGDDDADKPASGGGIASIPSIPKLKPKATGGLEPEPTA</sequence>
<dbReference type="PANTHER" id="PTHR23076">
    <property type="entry name" value="METALLOPROTEASE M41 FTSH"/>
    <property type="match status" value="1"/>
</dbReference>
<dbReference type="FunFam" id="1.10.8.60:FF:000001">
    <property type="entry name" value="ATP-dependent zinc metalloprotease FtsH"/>
    <property type="match status" value="1"/>
</dbReference>
<evidence type="ECO:0000256" key="3">
    <source>
        <dbReference type="ARBA" id="ARBA00022475"/>
    </source>
</evidence>
<evidence type="ECO:0000256" key="9">
    <source>
        <dbReference type="ARBA" id="ARBA00022833"/>
    </source>
</evidence>
<dbReference type="InterPro" id="IPR005936">
    <property type="entry name" value="FtsH"/>
</dbReference>
<comment type="subcellular location">
    <subcellularLocation>
        <location evidence="15">Cell membrane</location>
        <topology evidence="15">Multi-pass membrane protein</topology>
        <orientation evidence="15">Cytoplasmic side</orientation>
    </subcellularLocation>
    <subcellularLocation>
        <location evidence="1">Membrane</location>
    </subcellularLocation>
</comment>
<dbReference type="Gene3D" id="1.10.8.60">
    <property type="match status" value="1"/>
</dbReference>
<evidence type="ECO:0000256" key="11">
    <source>
        <dbReference type="ARBA" id="ARBA00022989"/>
    </source>
</evidence>
<keyword evidence="6 15" id="KW-0479">Metal-binding</keyword>
<evidence type="ECO:0000256" key="6">
    <source>
        <dbReference type="ARBA" id="ARBA00022723"/>
    </source>
</evidence>
<proteinExistence type="inferred from homology"/>
<evidence type="ECO:0000259" key="18">
    <source>
        <dbReference type="SMART" id="SM00382"/>
    </source>
</evidence>
<feature type="domain" description="AAA+ ATPase" evidence="18">
    <location>
        <begin position="186"/>
        <end position="325"/>
    </location>
</feature>
<name>A0A6B3RRS4_9RHOB</name>
<dbReference type="EC" id="3.4.24.-" evidence="15"/>
<comment type="caution">
    <text evidence="19">The sequence shown here is derived from an EMBL/GenBank/DDBJ whole genome shotgun (WGS) entry which is preliminary data.</text>
</comment>
<evidence type="ECO:0000313" key="19">
    <source>
        <dbReference type="EMBL" id="NEX47836.1"/>
    </source>
</evidence>
<dbReference type="FunFam" id="3.40.50.300:FF:000001">
    <property type="entry name" value="ATP-dependent zinc metalloprotease FtsH"/>
    <property type="match status" value="1"/>
</dbReference>
<dbReference type="EMBL" id="JAAIKE010000006">
    <property type="protein sequence ID" value="NEX47836.1"/>
    <property type="molecule type" value="Genomic_DNA"/>
</dbReference>
<dbReference type="Pfam" id="PF06480">
    <property type="entry name" value="FtsH_ext"/>
    <property type="match status" value="1"/>
</dbReference>
<evidence type="ECO:0000256" key="7">
    <source>
        <dbReference type="ARBA" id="ARBA00022741"/>
    </source>
</evidence>
<dbReference type="RefSeq" id="WP_164613957.1">
    <property type="nucleotide sequence ID" value="NZ_JAAIKE010000006.1"/>
</dbReference>
<feature type="active site" evidence="15">
    <location>
        <position position="417"/>
    </location>
</feature>
<protein>
    <recommendedName>
        <fullName evidence="15">ATP-dependent zinc metalloprotease FtsH</fullName>
        <ecNumber evidence="15">3.4.24.-</ecNumber>
    </recommendedName>
</protein>
<keyword evidence="13 15" id="KW-0472">Membrane</keyword>
<dbReference type="Gene3D" id="3.40.50.300">
    <property type="entry name" value="P-loop containing nucleotide triphosphate hydrolases"/>
    <property type="match status" value="1"/>
</dbReference>
<gene>
    <name evidence="15" type="primary">ftsH</name>
    <name evidence="19" type="ORF">G3572_16625</name>
</gene>
<evidence type="ECO:0000256" key="10">
    <source>
        <dbReference type="ARBA" id="ARBA00022840"/>
    </source>
</evidence>
<feature type="binding site" evidence="15">
    <location>
        <position position="416"/>
    </location>
    <ligand>
        <name>Zn(2+)</name>
        <dbReference type="ChEBI" id="CHEBI:29105"/>
        <note>catalytic</note>
    </ligand>
</feature>
<feature type="transmembrane region" description="Helical" evidence="15">
    <location>
        <begin position="101"/>
        <end position="121"/>
    </location>
</feature>
<organism evidence="19 20">
    <name type="scientific">Pseudotabrizicola algicola</name>
    <dbReference type="NCBI Taxonomy" id="2709381"/>
    <lineage>
        <taxon>Bacteria</taxon>
        <taxon>Pseudomonadati</taxon>
        <taxon>Pseudomonadota</taxon>
        <taxon>Alphaproteobacteria</taxon>
        <taxon>Rhodobacterales</taxon>
        <taxon>Paracoccaceae</taxon>
        <taxon>Pseudotabrizicola</taxon>
    </lineage>
</organism>
<dbReference type="PROSITE" id="PS00674">
    <property type="entry name" value="AAA"/>
    <property type="match status" value="1"/>
</dbReference>
<dbReference type="Gene3D" id="1.20.58.760">
    <property type="entry name" value="Peptidase M41"/>
    <property type="match status" value="1"/>
</dbReference>
<dbReference type="FunFam" id="1.20.58.760:FF:000001">
    <property type="entry name" value="ATP-dependent zinc metalloprotease FtsH"/>
    <property type="match status" value="1"/>
</dbReference>
<dbReference type="InterPro" id="IPR011546">
    <property type="entry name" value="Pept_M41_FtsH_extracell"/>
</dbReference>
<dbReference type="GO" id="GO:0016887">
    <property type="term" value="F:ATP hydrolysis activity"/>
    <property type="evidence" value="ECO:0007669"/>
    <property type="project" value="UniProtKB-UniRule"/>
</dbReference>
<evidence type="ECO:0000256" key="17">
    <source>
        <dbReference type="SAM" id="MobiDB-lite"/>
    </source>
</evidence>
<evidence type="ECO:0000313" key="20">
    <source>
        <dbReference type="Proteomes" id="UP000481421"/>
    </source>
</evidence>
<feature type="region of interest" description="Disordered" evidence="17">
    <location>
        <begin position="595"/>
        <end position="635"/>
    </location>
</feature>
<evidence type="ECO:0000256" key="1">
    <source>
        <dbReference type="ARBA" id="ARBA00004370"/>
    </source>
</evidence>
<keyword evidence="4 15" id="KW-0645">Protease</keyword>
<evidence type="ECO:0000256" key="13">
    <source>
        <dbReference type="ARBA" id="ARBA00023136"/>
    </source>
</evidence>